<organism evidence="1 2">
    <name type="scientific">Quercus suber</name>
    <name type="common">Cork oak</name>
    <dbReference type="NCBI Taxonomy" id="58331"/>
    <lineage>
        <taxon>Eukaryota</taxon>
        <taxon>Viridiplantae</taxon>
        <taxon>Streptophyta</taxon>
        <taxon>Embryophyta</taxon>
        <taxon>Tracheophyta</taxon>
        <taxon>Spermatophyta</taxon>
        <taxon>Magnoliopsida</taxon>
        <taxon>eudicotyledons</taxon>
        <taxon>Gunneridae</taxon>
        <taxon>Pentapetalae</taxon>
        <taxon>rosids</taxon>
        <taxon>fabids</taxon>
        <taxon>Fagales</taxon>
        <taxon>Fagaceae</taxon>
        <taxon>Quercus</taxon>
    </lineage>
</organism>
<accession>A0AAW0J063</accession>
<evidence type="ECO:0000313" key="1">
    <source>
        <dbReference type="EMBL" id="KAK7819791.1"/>
    </source>
</evidence>
<evidence type="ECO:0000313" key="2">
    <source>
        <dbReference type="Proteomes" id="UP000237347"/>
    </source>
</evidence>
<proteinExistence type="predicted"/>
<dbReference type="Proteomes" id="UP000237347">
    <property type="component" value="Unassembled WGS sequence"/>
</dbReference>
<gene>
    <name evidence="1" type="ORF">CFP56_039576</name>
</gene>
<dbReference type="EMBL" id="PKMF04000766">
    <property type="protein sequence ID" value="KAK7819791.1"/>
    <property type="molecule type" value="Genomic_DNA"/>
</dbReference>
<reference evidence="1 2" key="1">
    <citation type="journal article" date="2018" name="Sci. Data">
        <title>The draft genome sequence of cork oak.</title>
        <authorList>
            <person name="Ramos A.M."/>
            <person name="Usie A."/>
            <person name="Barbosa P."/>
            <person name="Barros P.M."/>
            <person name="Capote T."/>
            <person name="Chaves I."/>
            <person name="Simoes F."/>
            <person name="Abreu I."/>
            <person name="Carrasquinho I."/>
            <person name="Faro C."/>
            <person name="Guimaraes J.B."/>
            <person name="Mendonca D."/>
            <person name="Nobrega F."/>
            <person name="Rodrigues L."/>
            <person name="Saibo N.J.M."/>
            <person name="Varela M.C."/>
            <person name="Egas C."/>
            <person name="Matos J."/>
            <person name="Miguel C.M."/>
            <person name="Oliveira M.M."/>
            <person name="Ricardo C.P."/>
            <person name="Goncalves S."/>
        </authorList>
    </citation>
    <scope>NUCLEOTIDE SEQUENCE [LARGE SCALE GENOMIC DNA]</scope>
    <source>
        <strain evidence="2">cv. HL8</strain>
    </source>
</reference>
<dbReference type="AlphaFoldDB" id="A0AAW0J063"/>
<comment type="caution">
    <text evidence="1">The sequence shown here is derived from an EMBL/GenBank/DDBJ whole genome shotgun (WGS) entry which is preliminary data.</text>
</comment>
<sequence>MSCLQLWNGGTRNINRETPRRTLDFIINIIFSKFDVKRNIRSTFAPPNHSIAQDIFFAASVAFAAYAPNQVSTYDEMGVPRMSFRK</sequence>
<name>A0AAW0J063_QUESU</name>
<keyword evidence="2" id="KW-1185">Reference proteome</keyword>
<protein>
    <submittedName>
        <fullName evidence="1">Uncharacterized protein</fullName>
    </submittedName>
</protein>